<dbReference type="AlphaFoldDB" id="K5VS87"/>
<name>K5VS87_PHACS</name>
<dbReference type="EMBL" id="JH930473">
    <property type="protein sequence ID" value="EKM54333.1"/>
    <property type="molecule type" value="Genomic_DNA"/>
</dbReference>
<reference evidence="1 2" key="1">
    <citation type="journal article" date="2012" name="BMC Genomics">
        <title>Comparative genomics of the white-rot fungi, Phanerochaete carnosa and P. chrysosporium, to elucidate the genetic basis of the distinct wood types they colonize.</title>
        <authorList>
            <person name="Suzuki H."/>
            <person name="MacDonald J."/>
            <person name="Syed K."/>
            <person name="Salamov A."/>
            <person name="Hori C."/>
            <person name="Aerts A."/>
            <person name="Henrissat B."/>
            <person name="Wiebenga A."/>
            <person name="vanKuyk P.A."/>
            <person name="Barry K."/>
            <person name="Lindquist E."/>
            <person name="LaButti K."/>
            <person name="Lapidus A."/>
            <person name="Lucas S."/>
            <person name="Coutinho P."/>
            <person name="Gong Y."/>
            <person name="Samejima M."/>
            <person name="Mahadevan R."/>
            <person name="Abou-Zaid M."/>
            <person name="de Vries R.P."/>
            <person name="Igarashi K."/>
            <person name="Yadav J.S."/>
            <person name="Grigoriev I.V."/>
            <person name="Master E.R."/>
        </authorList>
    </citation>
    <scope>NUCLEOTIDE SEQUENCE [LARGE SCALE GENOMIC DNA]</scope>
    <source>
        <strain evidence="1 2">HHB-10118-sp</strain>
    </source>
</reference>
<protein>
    <submittedName>
        <fullName evidence="1">Uncharacterized protein</fullName>
    </submittedName>
</protein>
<gene>
    <name evidence="1" type="ORF">PHACADRAFT_196765</name>
</gene>
<keyword evidence="2" id="KW-1185">Reference proteome</keyword>
<dbReference type="GeneID" id="18911172"/>
<evidence type="ECO:0000313" key="2">
    <source>
        <dbReference type="Proteomes" id="UP000008370"/>
    </source>
</evidence>
<organism evidence="1 2">
    <name type="scientific">Phanerochaete carnosa (strain HHB-10118-sp)</name>
    <name type="common">White-rot fungus</name>
    <name type="synonym">Peniophora carnosa</name>
    <dbReference type="NCBI Taxonomy" id="650164"/>
    <lineage>
        <taxon>Eukaryota</taxon>
        <taxon>Fungi</taxon>
        <taxon>Dikarya</taxon>
        <taxon>Basidiomycota</taxon>
        <taxon>Agaricomycotina</taxon>
        <taxon>Agaricomycetes</taxon>
        <taxon>Polyporales</taxon>
        <taxon>Phanerochaetaceae</taxon>
        <taxon>Phanerochaete</taxon>
    </lineage>
</organism>
<dbReference type="RefSeq" id="XP_007397031.1">
    <property type="nucleotide sequence ID" value="XM_007396969.1"/>
</dbReference>
<proteinExistence type="predicted"/>
<dbReference type="InParanoid" id="K5VS87"/>
<dbReference type="KEGG" id="pco:PHACADRAFT_196765"/>
<dbReference type="Proteomes" id="UP000008370">
    <property type="component" value="Unassembled WGS sequence"/>
</dbReference>
<evidence type="ECO:0000313" key="1">
    <source>
        <dbReference type="EMBL" id="EKM54333.1"/>
    </source>
</evidence>
<accession>K5VS87</accession>
<dbReference type="HOGENOM" id="CLU_2334340_0_0_1"/>
<sequence>MSSSFITGEYASTARWLLYPRLASPAPVLAVMWYTSRSLPSIQVGARWTSTALPRRRVGGGLNHASLGRAVGHGARSLDGLAVVGMVVTVAPRLGGVG</sequence>